<dbReference type="Pfam" id="PF00583">
    <property type="entry name" value="Acetyltransf_1"/>
    <property type="match status" value="1"/>
</dbReference>
<dbReference type="Proteomes" id="UP000756387">
    <property type="component" value="Unassembled WGS sequence"/>
</dbReference>
<comment type="caution">
    <text evidence="4">The sequence shown here is derived from an EMBL/GenBank/DDBJ whole genome shotgun (WGS) entry which is preliminary data.</text>
</comment>
<dbReference type="Gene3D" id="3.40.630.30">
    <property type="match status" value="1"/>
</dbReference>
<accession>A0ABR9RQV9</accession>
<dbReference type="InterPro" id="IPR050832">
    <property type="entry name" value="Bact_Acetyltransf"/>
</dbReference>
<evidence type="ECO:0000259" key="3">
    <source>
        <dbReference type="PROSITE" id="PS51186"/>
    </source>
</evidence>
<gene>
    <name evidence="4" type="ORF">IEQ44_04700</name>
</gene>
<evidence type="ECO:0000256" key="2">
    <source>
        <dbReference type="ARBA" id="ARBA00023315"/>
    </source>
</evidence>
<dbReference type="CDD" id="cd04301">
    <property type="entry name" value="NAT_SF"/>
    <property type="match status" value="1"/>
</dbReference>
<dbReference type="InterPro" id="IPR000182">
    <property type="entry name" value="GNAT_dom"/>
</dbReference>
<name>A0ABR9RQV9_9ACTN</name>
<dbReference type="PANTHER" id="PTHR43877">
    <property type="entry name" value="AMINOALKYLPHOSPHONATE N-ACETYLTRANSFERASE-RELATED-RELATED"/>
    <property type="match status" value="1"/>
</dbReference>
<feature type="domain" description="N-acetyltransferase" evidence="3">
    <location>
        <begin position="3"/>
        <end position="153"/>
    </location>
</feature>
<keyword evidence="5" id="KW-1185">Reference proteome</keyword>
<keyword evidence="1" id="KW-0808">Transferase</keyword>
<dbReference type="InterPro" id="IPR016181">
    <property type="entry name" value="Acyl_CoA_acyltransferase"/>
</dbReference>
<proteinExistence type="predicted"/>
<reference evidence="4 5" key="1">
    <citation type="submission" date="2020-10" db="EMBL/GenBank/DDBJ databases">
        <title>Nocardioides sp. isolated from sludge.</title>
        <authorList>
            <person name="Zhang X."/>
        </authorList>
    </citation>
    <scope>NUCLEOTIDE SEQUENCE [LARGE SCALE GENOMIC DNA]</scope>
    <source>
        <strain evidence="4 5">Y6</strain>
    </source>
</reference>
<evidence type="ECO:0000313" key="5">
    <source>
        <dbReference type="Proteomes" id="UP000756387"/>
    </source>
</evidence>
<protein>
    <submittedName>
        <fullName evidence="4">GNAT family N-acetyltransferase</fullName>
    </submittedName>
</protein>
<keyword evidence="2" id="KW-0012">Acyltransferase</keyword>
<dbReference type="SUPFAM" id="SSF55729">
    <property type="entry name" value="Acyl-CoA N-acyltransferases (Nat)"/>
    <property type="match status" value="1"/>
</dbReference>
<organism evidence="4 5">
    <name type="scientific">Nocardioides malaquae</name>
    <dbReference type="NCBI Taxonomy" id="2773426"/>
    <lineage>
        <taxon>Bacteria</taxon>
        <taxon>Bacillati</taxon>
        <taxon>Actinomycetota</taxon>
        <taxon>Actinomycetes</taxon>
        <taxon>Propionibacteriales</taxon>
        <taxon>Nocardioidaceae</taxon>
        <taxon>Nocardioides</taxon>
    </lineage>
</organism>
<sequence length="153" mass="17522">MHVELREAVPEDAKAIRALVEVVLPSTYDRIHPDYAARELTRWEVEDIPEAVEQGFYVVAEVNQRIIGMVSVSIDDRDRFVMTTLHVHPDFQGQRLGSRLLTEVVDLLDKPLWTRYPEGDDNAAAFCERHGFVVAEVVDDPPFPPAVWTRLDR</sequence>
<dbReference type="EMBL" id="JADCSA010000003">
    <property type="protein sequence ID" value="MBE7323948.1"/>
    <property type="molecule type" value="Genomic_DNA"/>
</dbReference>
<evidence type="ECO:0000256" key="1">
    <source>
        <dbReference type="ARBA" id="ARBA00022679"/>
    </source>
</evidence>
<dbReference type="PROSITE" id="PS51186">
    <property type="entry name" value="GNAT"/>
    <property type="match status" value="1"/>
</dbReference>
<evidence type="ECO:0000313" key="4">
    <source>
        <dbReference type="EMBL" id="MBE7323948.1"/>
    </source>
</evidence>
<dbReference type="RefSeq" id="WP_193637256.1">
    <property type="nucleotide sequence ID" value="NZ_JADCSA010000003.1"/>
</dbReference>